<proteinExistence type="predicted"/>
<name>A0A8C4MWR9_EQUAS</name>
<evidence type="ECO:0000313" key="1">
    <source>
        <dbReference type="Ensembl" id="ENSEASP00005032085.1"/>
    </source>
</evidence>
<dbReference type="OMA" id="QIDCNTI"/>
<dbReference type="Ensembl" id="ENSEAST00005034943.1">
    <property type="protein sequence ID" value="ENSEASP00005032085.1"/>
    <property type="gene ID" value="ENSEASG00005021897.1"/>
</dbReference>
<dbReference type="AlphaFoldDB" id="A0A8C4MWR9"/>
<accession>A0A8C4MWR9</accession>
<sequence length="100" mass="11179">MLISIIFKETEHVLTDLKGEIDSNTIIVGDFTTPLTSMDISSRQKVNKETLALNETLDHISLIDIARTIHAKAAEYTFFSSAYGIFSQTDYTFGNKSQNT</sequence>
<dbReference type="SUPFAM" id="SSF56219">
    <property type="entry name" value="DNase I-like"/>
    <property type="match status" value="1"/>
</dbReference>
<dbReference type="Gene3D" id="3.60.10.10">
    <property type="entry name" value="Endonuclease/exonuclease/phosphatase"/>
    <property type="match status" value="1"/>
</dbReference>
<reference evidence="1" key="1">
    <citation type="submission" date="2023-03" db="UniProtKB">
        <authorList>
            <consortium name="Ensembl"/>
        </authorList>
    </citation>
    <scope>IDENTIFICATION</scope>
</reference>
<dbReference type="InterPro" id="IPR036691">
    <property type="entry name" value="Endo/exonu/phosph_ase_sf"/>
</dbReference>
<organism evidence="1">
    <name type="scientific">Equus asinus asinus</name>
    <dbReference type="NCBI Taxonomy" id="83772"/>
    <lineage>
        <taxon>Eukaryota</taxon>
        <taxon>Metazoa</taxon>
        <taxon>Chordata</taxon>
        <taxon>Craniata</taxon>
        <taxon>Vertebrata</taxon>
        <taxon>Euteleostomi</taxon>
        <taxon>Mammalia</taxon>
        <taxon>Eutheria</taxon>
        <taxon>Laurasiatheria</taxon>
        <taxon>Perissodactyla</taxon>
        <taxon>Equidae</taxon>
        <taxon>Equus</taxon>
    </lineage>
</organism>
<protein>
    <submittedName>
        <fullName evidence="1">Uncharacterized protein</fullName>
    </submittedName>
</protein>